<dbReference type="InterPro" id="IPR006094">
    <property type="entry name" value="Oxid_FAD_bind_N"/>
</dbReference>
<dbReference type="EMBL" id="VLTM01000029">
    <property type="protein sequence ID" value="KAA0162184.1"/>
    <property type="molecule type" value="Genomic_DNA"/>
</dbReference>
<dbReference type="InterPro" id="IPR010031">
    <property type="entry name" value="FAD_lactone_oxidase-like"/>
</dbReference>
<evidence type="ECO:0000259" key="1">
    <source>
        <dbReference type="PROSITE" id="PS50076"/>
    </source>
</evidence>
<gene>
    <name evidence="3" type="ORF">FNF31_03419</name>
</gene>
<dbReference type="Proteomes" id="UP000325113">
    <property type="component" value="Unassembled WGS sequence"/>
</dbReference>
<dbReference type="InterPro" id="IPR001623">
    <property type="entry name" value="DnaJ_domain"/>
</dbReference>
<proteinExistence type="predicted"/>
<dbReference type="SUPFAM" id="SSF46565">
    <property type="entry name" value="Chaperone J-domain"/>
    <property type="match status" value="1"/>
</dbReference>
<dbReference type="PANTHER" id="PTHR43762:SF1">
    <property type="entry name" value="D-ARABINONO-1,4-LACTONE OXIDASE"/>
    <property type="match status" value="1"/>
</dbReference>
<evidence type="ECO:0000313" key="3">
    <source>
        <dbReference type="EMBL" id="KAA0162184.1"/>
    </source>
</evidence>
<name>A0A5A8DC52_CAFRO</name>
<feature type="domain" description="FAD-binding PCMH-type" evidence="2">
    <location>
        <begin position="187"/>
        <end position="357"/>
    </location>
</feature>
<dbReference type="PANTHER" id="PTHR43762">
    <property type="entry name" value="L-GULONOLACTONE OXIDASE"/>
    <property type="match status" value="1"/>
</dbReference>
<organism evidence="3 4">
    <name type="scientific">Cafeteria roenbergensis</name>
    <name type="common">Marine flagellate</name>
    <dbReference type="NCBI Taxonomy" id="33653"/>
    <lineage>
        <taxon>Eukaryota</taxon>
        <taxon>Sar</taxon>
        <taxon>Stramenopiles</taxon>
        <taxon>Bigyra</taxon>
        <taxon>Opalozoa</taxon>
        <taxon>Bicosoecida</taxon>
        <taxon>Cafeteriaceae</taxon>
        <taxon>Cafeteria</taxon>
    </lineage>
</organism>
<dbReference type="InterPro" id="IPR016169">
    <property type="entry name" value="FAD-bd_PCMH_sub2"/>
</dbReference>
<dbReference type="Gene3D" id="3.30.465.10">
    <property type="match status" value="1"/>
</dbReference>
<dbReference type="CDD" id="cd06257">
    <property type="entry name" value="DnaJ"/>
    <property type="match status" value="1"/>
</dbReference>
<feature type="domain" description="J" evidence="1">
    <location>
        <begin position="14"/>
        <end position="89"/>
    </location>
</feature>
<accession>A0A5A8DC52</accession>
<dbReference type="Pfam" id="PF00226">
    <property type="entry name" value="DnaJ"/>
    <property type="match status" value="1"/>
</dbReference>
<dbReference type="AlphaFoldDB" id="A0A5A8DC52"/>
<dbReference type="InterPro" id="IPR016167">
    <property type="entry name" value="FAD-bd_PCMH_sub1"/>
</dbReference>
<dbReference type="PROSITE" id="PS50076">
    <property type="entry name" value="DNAJ_2"/>
    <property type="match status" value="1"/>
</dbReference>
<dbReference type="PROSITE" id="PS51387">
    <property type="entry name" value="FAD_PCMH"/>
    <property type="match status" value="1"/>
</dbReference>
<sequence>MPGGGTSIKHRSTDPYRVLGLEPGCSEVEAKRAYLQLAKQFHPDVCQAPDAADRFRNVTDAYDAVSLRLKSSSVGRPGGGGHGGYDAERMAARVREFRQRAEEMRASHKTRARAGARADAWLELQRRIGDRKFMLAIPVMLLVGWAFWNIDGSDLNISNDELPGCEYSRSLIHLNCRDRLVNRSGTHSCAPCAVYAPTSLEEIQVLVRTAGETRQCIRVAGSLSAHNDSAMSKDMVISLERYDAVHMIDCDKAIIMVQAGIVLRKLYEKLASFDLGLKHCGPDADVTLAGALSVGHHASSTSLGMLSDSVRELQMVLASGQVVIASKRRNPELFKAALCGLGALGIITGVVLQCAPLRSLRRTSESQSLDVVLEQLPEIGSAAEYVAFDWVPLADRTQ</sequence>
<dbReference type="InterPro" id="IPR036318">
    <property type="entry name" value="FAD-bd_PCMH-like_sf"/>
</dbReference>
<dbReference type="Pfam" id="PF01565">
    <property type="entry name" value="FAD_binding_4"/>
    <property type="match status" value="1"/>
</dbReference>
<dbReference type="InterPro" id="IPR036869">
    <property type="entry name" value="J_dom_sf"/>
</dbReference>
<protein>
    <recommendedName>
        <fullName evidence="5">J domain-containing protein</fullName>
    </recommendedName>
</protein>
<dbReference type="PRINTS" id="PR00625">
    <property type="entry name" value="JDOMAIN"/>
</dbReference>
<reference evidence="3 4" key="1">
    <citation type="submission" date="2019-07" db="EMBL/GenBank/DDBJ databases">
        <title>Genomes of Cafeteria roenbergensis.</title>
        <authorList>
            <person name="Fischer M.G."/>
            <person name="Hackl T."/>
            <person name="Roman M."/>
        </authorList>
    </citation>
    <scope>NUCLEOTIDE SEQUENCE [LARGE SCALE GENOMIC DNA]</scope>
    <source>
        <strain evidence="3 4">Cflag</strain>
    </source>
</reference>
<dbReference type="InterPro" id="IPR016166">
    <property type="entry name" value="FAD-bd_PCMH"/>
</dbReference>
<comment type="caution">
    <text evidence="3">The sequence shown here is derived from an EMBL/GenBank/DDBJ whole genome shotgun (WGS) entry which is preliminary data.</text>
</comment>
<evidence type="ECO:0000259" key="2">
    <source>
        <dbReference type="PROSITE" id="PS51387"/>
    </source>
</evidence>
<dbReference type="GO" id="GO:0071949">
    <property type="term" value="F:FAD binding"/>
    <property type="evidence" value="ECO:0007669"/>
    <property type="project" value="InterPro"/>
</dbReference>
<dbReference type="Gene3D" id="3.30.43.10">
    <property type="entry name" value="Uridine Diphospho-n-acetylenolpyruvylglucosamine Reductase, domain 2"/>
    <property type="match status" value="1"/>
</dbReference>
<dbReference type="Gene3D" id="1.10.287.110">
    <property type="entry name" value="DnaJ domain"/>
    <property type="match status" value="1"/>
</dbReference>
<dbReference type="GO" id="GO:0016899">
    <property type="term" value="F:oxidoreductase activity, acting on the CH-OH group of donors, oxygen as acceptor"/>
    <property type="evidence" value="ECO:0007669"/>
    <property type="project" value="InterPro"/>
</dbReference>
<evidence type="ECO:0008006" key="5">
    <source>
        <dbReference type="Google" id="ProtNLM"/>
    </source>
</evidence>
<dbReference type="SMART" id="SM00271">
    <property type="entry name" value="DnaJ"/>
    <property type="match status" value="1"/>
</dbReference>
<evidence type="ECO:0000313" key="4">
    <source>
        <dbReference type="Proteomes" id="UP000325113"/>
    </source>
</evidence>
<dbReference type="SUPFAM" id="SSF56176">
    <property type="entry name" value="FAD-binding/transporter-associated domain-like"/>
    <property type="match status" value="1"/>
</dbReference>